<dbReference type="EMBL" id="CP015588">
    <property type="protein sequence ID" value="APY90341.1"/>
    <property type="molecule type" value="Genomic_DNA"/>
</dbReference>
<gene>
    <name evidence="2" type="ORF">A7J05_35975</name>
</gene>
<organism evidence="2 3">
    <name type="scientific">Streptomyces alfalfae</name>
    <dbReference type="NCBI Taxonomy" id="1642299"/>
    <lineage>
        <taxon>Bacteria</taxon>
        <taxon>Bacillati</taxon>
        <taxon>Actinomycetota</taxon>
        <taxon>Actinomycetes</taxon>
        <taxon>Kitasatosporales</taxon>
        <taxon>Streptomycetaceae</taxon>
        <taxon>Streptomyces</taxon>
    </lineage>
</organism>
<sequence length="288" mass="30408">MTGVLITGGTGKTGSILAELLRTSGVPVRVAGRTPPADAPDAVRFDWSDPATHPAALHGMDQVYLVPPVHTTDPMPLVEPFLAEAERLGVRRVVLLGSAIVLPGAPGALELAAHVRARSGWVVLRPSGFMQNFLVPHPLGERIRRRGEIRTAAGTGRVGWIDARDIAAAAAALLTGPGGHLDDRRDYLLTGPQALSYQEAAQIITHHTGRPVRVVPVGVAEQAAAYRASGMPDAFATALAAVDAGIRTGRDDQVSTAVLDLTGRPSRTFAEFVQEHVLQWASAGTLEY</sequence>
<proteinExistence type="predicted"/>
<dbReference type="InterPro" id="IPR051604">
    <property type="entry name" value="Ergot_Alk_Oxidoreductase"/>
</dbReference>
<dbReference type="InterPro" id="IPR016040">
    <property type="entry name" value="NAD(P)-bd_dom"/>
</dbReference>
<accession>A0ABN4VS77</accession>
<dbReference type="Gene3D" id="3.40.50.720">
    <property type="entry name" value="NAD(P)-binding Rossmann-like Domain"/>
    <property type="match status" value="1"/>
</dbReference>
<evidence type="ECO:0000259" key="1">
    <source>
        <dbReference type="Pfam" id="PF13460"/>
    </source>
</evidence>
<dbReference type="RefSeq" id="WP_076688236.1">
    <property type="nucleotide sequence ID" value="NZ_CP015588.1"/>
</dbReference>
<dbReference type="InterPro" id="IPR036291">
    <property type="entry name" value="NAD(P)-bd_dom_sf"/>
</dbReference>
<name>A0ABN4VS77_9ACTN</name>
<evidence type="ECO:0000313" key="3">
    <source>
        <dbReference type="Proteomes" id="UP000187191"/>
    </source>
</evidence>
<dbReference type="Proteomes" id="UP000187191">
    <property type="component" value="Chromosome"/>
</dbReference>
<evidence type="ECO:0000313" key="2">
    <source>
        <dbReference type="EMBL" id="APY90341.1"/>
    </source>
</evidence>
<reference evidence="2 3" key="1">
    <citation type="submission" date="2016-05" db="EMBL/GenBank/DDBJ databases">
        <authorList>
            <person name="Gu J."/>
        </authorList>
    </citation>
    <scope>NUCLEOTIDE SEQUENCE [LARGE SCALE GENOMIC DNA]</scope>
    <source>
        <strain evidence="2 3">ACCC40021</strain>
    </source>
</reference>
<dbReference type="PANTHER" id="PTHR43162">
    <property type="match status" value="1"/>
</dbReference>
<dbReference type="PANTHER" id="PTHR43162:SF1">
    <property type="entry name" value="PRESTALK A DIFFERENTIATION PROTEIN A"/>
    <property type="match status" value="1"/>
</dbReference>
<protein>
    <submittedName>
        <fullName evidence="2">Ergot alkaloid biosynthesis protein</fullName>
    </submittedName>
</protein>
<feature type="domain" description="NAD(P)-binding" evidence="1">
    <location>
        <begin position="8"/>
        <end position="175"/>
    </location>
</feature>
<dbReference type="SUPFAM" id="SSF51735">
    <property type="entry name" value="NAD(P)-binding Rossmann-fold domains"/>
    <property type="match status" value="1"/>
</dbReference>
<keyword evidence="3" id="KW-1185">Reference proteome</keyword>
<dbReference type="Gene3D" id="3.90.25.10">
    <property type="entry name" value="UDP-galactose 4-epimerase, domain 1"/>
    <property type="match status" value="1"/>
</dbReference>
<dbReference type="Pfam" id="PF13460">
    <property type="entry name" value="NAD_binding_10"/>
    <property type="match status" value="1"/>
</dbReference>